<comment type="caution">
    <text evidence="2">The sequence shown here is derived from an EMBL/GenBank/DDBJ whole genome shotgun (WGS) entry which is preliminary data.</text>
</comment>
<keyword evidence="3" id="KW-1185">Reference proteome</keyword>
<evidence type="ECO:0000313" key="2">
    <source>
        <dbReference type="EMBL" id="OQO91052.1"/>
    </source>
</evidence>
<name>A0A1V9A1M2_SACPI</name>
<sequence>MPYELGMVLGVLVVLGVVAVFYGASLRGFWFRFVTLPRLARRHGWRSKSRKPWQSREGGELPGAGSVGWDHWLPDVNCEFVGTFEYRPVYGVEFSVPYTTRTAEHRTRTAYEHYSVVAVAASGRPFDGFHADGARAATGDPLAFYPDFVDWARDRRPHIGDPVRDEGAGMVSYSWQGRLTPSRITEVLTALTR</sequence>
<reference evidence="2 3" key="1">
    <citation type="submission" date="2017-02" db="EMBL/GenBank/DDBJ databases">
        <title>Draft genome of Saccharomonospora sp. 154.</title>
        <authorList>
            <person name="Alonso-Carmona G.S."/>
            <person name="De La Haba R."/>
            <person name="Vera-Gargallo B."/>
            <person name="Sandoval-Trujillo A.H."/>
            <person name="Ramirez-Duran N."/>
            <person name="Ventosa A."/>
        </authorList>
    </citation>
    <scope>NUCLEOTIDE SEQUENCE [LARGE SCALE GENOMIC DNA]</scope>
    <source>
        <strain evidence="2 3">LRS4.154</strain>
    </source>
</reference>
<keyword evidence="1" id="KW-0812">Transmembrane</keyword>
<dbReference type="RefSeq" id="WP_024876346.1">
    <property type="nucleotide sequence ID" value="NZ_AZUM01000004.1"/>
</dbReference>
<dbReference type="STRING" id="1962155.B1813_16295"/>
<evidence type="ECO:0000313" key="3">
    <source>
        <dbReference type="Proteomes" id="UP000192591"/>
    </source>
</evidence>
<keyword evidence="1" id="KW-1133">Transmembrane helix</keyword>
<gene>
    <name evidence="2" type="ORF">B1813_16295</name>
</gene>
<proteinExistence type="predicted"/>
<feature type="transmembrane region" description="Helical" evidence="1">
    <location>
        <begin position="6"/>
        <end position="24"/>
    </location>
</feature>
<dbReference type="AlphaFoldDB" id="A0A1V9A1M2"/>
<dbReference type="OrthoDB" id="3624003at2"/>
<keyword evidence="1" id="KW-0472">Membrane</keyword>
<dbReference type="Proteomes" id="UP000192591">
    <property type="component" value="Unassembled WGS sequence"/>
</dbReference>
<protein>
    <submittedName>
        <fullName evidence="2">Uncharacterized protein</fullName>
    </submittedName>
</protein>
<evidence type="ECO:0000256" key="1">
    <source>
        <dbReference type="SAM" id="Phobius"/>
    </source>
</evidence>
<organism evidence="2 3">
    <name type="scientific">Saccharomonospora piscinae</name>
    <dbReference type="NCBI Taxonomy" id="687388"/>
    <lineage>
        <taxon>Bacteria</taxon>
        <taxon>Bacillati</taxon>
        <taxon>Actinomycetota</taxon>
        <taxon>Actinomycetes</taxon>
        <taxon>Pseudonocardiales</taxon>
        <taxon>Pseudonocardiaceae</taxon>
        <taxon>Saccharomonospora</taxon>
    </lineage>
</organism>
<accession>A0A1V9A1M2</accession>
<dbReference type="EMBL" id="MWIH01000006">
    <property type="protein sequence ID" value="OQO91052.1"/>
    <property type="molecule type" value="Genomic_DNA"/>
</dbReference>